<accession>A0ABY8FU81</accession>
<evidence type="ECO:0008006" key="3">
    <source>
        <dbReference type="Google" id="ProtNLM"/>
    </source>
</evidence>
<protein>
    <recommendedName>
        <fullName evidence="3">Apea-like HEPN domain-containing protein</fullName>
    </recommendedName>
</protein>
<organism evidence="1 2">
    <name type="scientific">Altererythrobacter arenosus</name>
    <dbReference type="NCBI Taxonomy" id="3032592"/>
    <lineage>
        <taxon>Bacteria</taxon>
        <taxon>Pseudomonadati</taxon>
        <taxon>Pseudomonadota</taxon>
        <taxon>Alphaproteobacteria</taxon>
        <taxon>Sphingomonadales</taxon>
        <taxon>Erythrobacteraceae</taxon>
        <taxon>Altererythrobacter</taxon>
    </lineage>
</organism>
<evidence type="ECO:0000313" key="1">
    <source>
        <dbReference type="EMBL" id="WFL78569.1"/>
    </source>
</evidence>
<dbReference type="Proteomes" id="UP001215827">
    <property type="component" value="Chromosome"/>
</dbReference>
<dbReference type="RefSeq" id="WP_278017259.1">
    <property type="nucleotide sequence ID" value="NZ_CP121106.1"/>
</dbReference>
<evidence type="ECO:0000313" key="2">
    <source>
        <dbReference type="Proteomes" id="UP001215827"/>
    </source>
</evidence>
<reference evidence="1 2" key="1">
    <citation type="submission" date="2023-03" db="EMBL/GenBank/DDBJ databases">
        <title>Altererythrobacter sp. CAU 1644 isolated from sand.</title>
        <authorList>
            <person name="Kim W."/>
        </authorList>
    </citation>
    <scope>NUCLEOTIDE SEQUENCE [LARGE SCALE GENOMIC DNA]</scope>
    <source>
        <strain evidence="1 2">CAU 1644</strain>
    </source>
</reference>
<sequence length="459" mass="51819">MASKKDLITTILKELRKAQIEKWTPPKPGPVKKLRFPPTLALGNGEYLKATEALRNAVYDYARLCWNNDPAIKPRFKIDELAKLAEYAIANVLAKTDSDRPDEDLVDEVEEEVRERLNEDLLRHRQTIELTVGCHLFEGDNAYPLRVGPVVFETREQWRKRLVARNKLSRTSARRLEAIWSGKPRRARKASADSQTEYAILQAIGECPAACTIETDGLSSKNIEEKGLLAARLAMSAISLMWERPSQGVQWMKLLYDRKLPNRHTVSFGEGKYPGSSSAKSEMPVGRWTDSELVSNLTENQWLLDQIGEALLNYVQPGRPVDRPKVMNAIFMSLLWFHEATREPLDQIATTKFAASMDALVGGKGERAIVKLLGAQLDYKPDGPLFKDGRTTKSVISKIYGKGRSRLIHGSSQDFADDWTHIRSSAEVTARLCLTTSCDWLYRNRNSDDLEGLQASIYQ</sequence>
<name>A0ABY8FU81_9SPHN</name>
<dbReference type="EMBL" id="CP121106">
    <property type="protein sequence ID" value="WFL78569.1"/>
    <property type="molecule type" value="Genomic_DNA"/>
</dbReference>
<proteinExistence type="predicted"/>
<keyword evidence="2" id="KW-1185">Reference proteome</keyword>
<gene>
    <name evidence="1" type="ORF">P7228_05755</name>
</gene>